<gene>
    <name evidence="1" type="ORF">PG991_015855</name>
</gene>
<evidence type="ECO:0008006" key="3">
    <source>
        <dbReference type="Google" id="ProtNLM"/>
    </source>
</evidence>
<dbReference type="InterPro" id="IPR052895">
    <property type="entry name" value="HetReg/Transcr_Mod"/>
</dbReference>
<reference evidence="1 2" key="1">
    <citation type="submission" date="2023-01" db="EMBL/GenBank/DDBJ databases">
        <title>Analysis of 21 Apiospora genomes using comparative genomics revels a genus with tremendous synthesis potential of carbohydrate active enzymes and secondary metabolites.</title>
        <authorList>
            <person name="Sorensen T."/>
        </authorList>
    </citation>
    <scope>NUCLEOTIDE SEQUENCE [LARGE SCALE GENOMIC DNA]</scope>
    <source>
        <strain evidence="1 2">CBS 20057</strain>
    </source>
</reference>
<proteinExistence type="predicted"/>
<name>A0ABR1QZV0_9PEZI</name>
<protein>
    <recommendedName>
        <fullName evidence="3">Heterokaryon incompatibility domain-containing protein</fullName>
    </recommendedName>
</protein>
<organism evidence="1 2">
    <name type="scientific">Apiospora marii</name>
    <dbReference type="NCBI Taxonomy" id="335849"/>
    <lineage>
        <taxon>Eukaryota</taxon>
        <taxon>Fungi</taxon>
        <taxon>Dikarya</taxon>
        <taxon>Ascomycota</taxon>
        <taxon>Pezizomycotina</taxon>
        <taxon>Sordariomycetes</taxon>
        <taxon>Xylariomycetidae</taxon>
        <taxon>Amphisphaeriales</taxon>
        <taxon>Apiosporaceae</taxon>
        <taxon>Apiospora</taxon>
    </lineage>
</organism>
<evidence type="ECO:0000313" key="1">
    <source>
        <dbReference type="EMBL" id="KAK7994267.1"/>
    </source>
</evidence>
<evidence type="ECO:0000313" key="2">
    <source>
        <dbReference type="Proteomes" id="UP001396898"/>
    </source>
</evidence>
<dbReference type="PANTHER" id="PTHR24148:SF79">
    <property type="entry name" value="HETEROKARYON INCOMPATIBILITY DOMAIN-CONTAINING PROTEIN"/>
    <property type="match status" value="1"/>
</dbReference>
<keyword evidence="2" id="KW-1185">Reference proteome</keyword>
<sequence>MEYEGDSELSRVMYDLLHESCLYRSAPPDEDVCAGILEIVRKDYWHRIWITQEVALARRAIIICGERGVSLDDFQATLMAVEYGIKSRFRNLALEYADFAWALPDNFYATMSLEARRRHFAEEPIRLADLVCQLSVAPERPFYSASDPRDIFFALLGVISDGKELGLEADYSKTCQQIHTAATKALIRDGDLHRQPFRLDLCVPREKKERHDDLPSWVPDWMSIGDIGVTVYPINHHGPFSAAAGMMPNPVANDDKTALCLRRPGCYVDVIAKVMPPPQWTQPDKWTAHRIQDSQRWIEAVHHFAGLGPASGPAEDYVWRTLMMDTRDGANRPNKYEPTPPSEDSLRLVRRVMRQESIDVDRLTPAEAEFIRKELYDLCVTPEHINTLEEQLSFAMENWPETIGSVAYGRTLFKTAKCMFGLGHVAVKPGDIVTLQWGLDSPIILRPRDHTDGGYTFVGDAYVDGIMYGEFLETKPTETLFDIF</sequence>
<comment type="caution">
    <text evidence="1">The sequence shown here is derived from an EMBL/GenBank/DDBJ whole genome shotgun (WGS) entry which is preliminary data.</text>
</comment>
<dbReference type="EMBL" id="JAQQWI010000024">
    <property type="protein sequence ID" value="KAK7994267.1"/>
    <property type="molecule type" value="Genomic_DNA"/>
</dbReference>
<accession>A0ABR1QZV0</accession>
<dbReference type="Pfam" id="PF26639">
    <property type="entry name" value="Het-6_barrel"/>
    <property type="match status" value="1"/>
</dbReference>
<dbReference type="PANTHER" id="PTHR24148">
    <property type="entry name" value="ANKYRIN REPEAT DOMAIN-CONTAINING PROTEIN 39 HOMOLOG-RELATED"/>
    <property type="match status" value="1"/>
</dbReference>
<dbReference type="Proteomes" id="UP001396898">
    <property type="component" value="Unassembled WGS sequence"/>
</dbReference>